<protein>
    <submittedName>
        <fullName evidence="1">Uncharacterized protein</fullName>
    </submittedName>
</protein>
<organism evidence="1">
    <name type="scientific">Aphanomyces invadans</name>
    <dbReference type="NCBI Taxonomy" id="157072"/>
    <lineage>
        <taxon>Eukaryota</taxon>
        <taxon>Sar</taxon>
        <taxon>Stramenopiles</taxon>
        <taxon>Oomycota</taxon>
        <taxon>Saprolegniomycetes</taxon>
        <taxon>Saprolegniales</taxon>
        <taxon>Verrucalvaceae</taxon>
        <taxon>Aphanomyces</taxon>
    </lineage>
</organism>
<dbReference type="EMBL" id="KI914035">
    <property type="protein sequence ID" value="ETV90475.1"/>
    <property type="molecule type" value="Genomic_DNA"/>
</dbReference>
<gene>
    <name evidence="1" type="ORF">H310_14754</name>
</gene>
<reference evidence="1" key="1">
    <citation type="submission" date="2013-12" db="EMBL/GenBank/DDBJ databases">
        <title>The Genome Sequence of Aphanomyces invadans NJM9701.</title>
        <authorList>
            <consortium name="The Broad Institute Genomics Platform"/>
            <person name="Russ C."/>
            <person name="Tyler B."/>
            <person name="van West P."/>
            <person name="Dieguez-Uribeondo J."/>
            <person name="Young S.K."/>
            <person name="Zeng Q."/>
            <person name="Gargeya S."/>
            <person name="Fitzgerald M."/>
            <person name="Abouelleil A."/>
            <person name="Alvarado L."/>
            <person name="Chapman S.B."/>
            <person name="Gainer-Dewar J."/>
            <person name="Goldberg J."/>
            <person name="Griggs A."/>
            <person name="Gujja S."/>
            <person name="Hansen M."/>
            <person name="Howarth C."/>
            <person name="Imamovic A."/>
            <person name="Ireland A."/>
            <person name="Larimer J."/>
            <person name="McCowan C."/>
            <person name="Murphy C."/>
            <person name="Pearson M."/>
            <person name="Poon T.W."/>
            <person name="Priest M."/>
            <person name="Roberts A."/>
            <person name="Saif S."/>
            <person name="Shea T."/>
            <person name="Sykes S."/>
            <person name="Wortman J."/>
            <person name="Nusbaum C."/>
            <person name="Birren B."/>
        </authorList>
    </citation>
    <scope>NUCLEOTIDE SEQUENCE [LARGE SCALE GENOMIC DNA]</scope>
    <source>
        <strain evidence="1">NJM9701</strain>
    </source>
</reference>
<name>A0A024T8M3_9STRA</name>
<dbReference type="RefSeq" id="XP_008880903.1">
    <property type="nucleotide sequence ID" value="XM_008882681.1"/>
</dbReference>
<dbReference type="GeneID" id="20091804"/>
<proteinExistence type="predicted"/>
<accession>A0A024T8M3</accession>
<evidence type="ECO:0000313" key="1">
    <source>
        <dbReference type="EMBL" id="ETV90475.1"/>
    </source>
</evidence>
<dbReference type="AlphaFoldDB" id="A0A024T8M3"/>
<dbReference type="VEuPathDB" id="FungiDB:H310_14754"/>
<sequence length="121" mass="13297">MVGTAGLWHDQRLECPQPRIQVLFRTSGQHEALVWCLYGKAPDADFGRAPSFSAVWSKDLKIAKTAVRQIDLVIQNRATSRGVVAELAVGRQHRSAQGPRHGVTEPTDLATSFVHKAAMHS</sequence>